<accession>A0A0G3EFI1</accession>
<dbReference type="InterPro" id="IPR011051">
    <property type="entry name" value="RmlC_Cupin_sf"/>
</dbReference>
<dbReference type="Gene3D" id="2.60.120.10">
    <property type="entry name" value="Jelly Rolls"/>
    <property type="match status" value="1"/>
</dbReference>
<protein>
    <recommendedName>
        <fullName evidence="1">DUF985 domain-containing protein</fullName>
    </recommendedName>
</protein>
<feature type="domain" description="DUF985" evidence="1">
    <location>
        <begin position="50"/>
        <end position="187"/>
    </location>
</feature>
<gene>
    <name evidence="2" type="ORF">L21SP4_01987</name>
</gene>
<evidence type="ECO:0000313" key="2">
    <source>
        <dbReference type="EMBL" id="AKJ65221.1"/>
    </source>
</evidence>
<name>A0A0G3EFI1_9BACT</name>
<evidence type="ECO:0000259" key="1">
    <source>
        <dbReference type="Pfam" id="PF06172"/>
    </source>
</evidence>
<evidence type="ECO:0000313" key="3">
    <source>
        <dbReference type="Proteomes" id="UP000035268"/>
    </source>
</evidence>
<dbReference type="InterPro" id="IPR014710">
    <property type="entry name" value="RmlC-like_jellyroll"/>
</dbReference>
<dbReference type="Proteomes" id="UP000035268">
    <property type="component" value="Chromosome"/>
</dbReference>
<organism evidence="2 3">
    <name type="scientific">Kiritimatiella glycovorans</name>
    <dbReference type="NCBI Taxonomy" id="1307763"/>
    <lineage>
        <taxon>Bacteria</taxon>
        <taxon>Pseudomonadati</taxon>
        <taxon>Kiritimatiellota</taxon>
        <taxon>Kiritimatiellia</taxon>
        <taxon>Kiritimatiellales</taxon>
        <taxon>Kiritimatiellaceae</taxon>
        <taxon>Kiritimatiella</taxon>
    </lineage>
</organism>
<dbReference type="CDD" id="cd06121">
    <property type="entry name" value="cupin_YML079wp"/>
    <property type="match status" value="1"/>
</dbReference>
<dbReference type="AlphaFoldDB" id="A0A0G3EFI1"/>
<sequence length="210" mass="24518">MINGLYSSKINILYTKNQYKFYFRIVKHNLPISRFIYTSKSATVNQQASNIIEQYKMEKHPEGGYFKEIYRSNHSIDHSCLEDINDERQLATSIYFLLHDGQISSFHRLTSDEIWYFHAGDPVRVHLFDKFGVYKQKLLNSPLNSHGDPQVIIPAQSIFGAELIKPDGFCLMGCMVAPGFHFDDFELIERQMLLKKYPDQKDIIEKLTLQ</sequence>
<keyword evidence="3" id="KW-1185">Reference proteome</keyword>
<dbReference type="InterPro" id="IPR009327">
    <property type="entry name" value="Cupin_DUF985"/>
</dbReference>
<dbReference type="PANTHER" id="PTHR33387:SF3">
    <property type="entry name" value="DUF985 DOMAIN-CONTAINING PROTEIN"/>
    <property type="match status" value="1"/>
</dbReference>
<dbReference type="EMBL" id="CP010904">
    <property type="protein sequence ID" value="AKJ65221.1"/>
    <property type="molecule type" value="Genomic_DNA"/>
</dbReference>
<dbReference type="KEGG" id="vbl:L21SP4_01987"/>
<reference evidence="2 3" key="2">
    <citation type="journal article" date="2016" name="ISME J.">
        <title>Characterization of the first cultured representative of Verrucomicrobia subdivision 5 indicates the proposal of a novel phylum.</title>
        <authorList>
            <person name="Spring S."/>
            <person name="Bunk B."/>
            <person name="Sproer C."/>
            <person name="Schumann P."/>
            <person name="Rohde M."/>
            <person name="Tindall B.J."/>
            <person name="Klenk H.P."/>
        </authorList>
    </citation>
    <scope>NUCLEOTIDE SEQUENCE [LARGE SCALE GENOMIC DNA]</scope>
    <source>
        <strain evidence="2 3">L21-Fru-AB</strain>
    </source>
</reference>
<dbReference type="PANTHER" id="PTHR33387">
    <property type="entry name" value="RMLC-LIKE JELLY ROLL FOLD PROTEIN"/>
    <property type="match status" value="1"/>
</dbReference>
<dbReference type="Pfam" id="PF06172">
    <property type="entry name" value="Cupin_5"/>
    <property type="match status" value="1"/>
</dbReference>
<dbReference type="PATRIC" id="fig|1609981.3.peg.2065"/>
<dbReference type="InterPro" id="IPR039935">
    <property type="entry name" value="YML079W-like"/>
</dbReference>
<dbReference type="OrthoDB" id="9798288at2"/>
<dbReference type="STRING" id="1307763.L21SP4_01987"/>
<proteinExistence type="predicted"/>
<reference evidence="3" key="1">
    <citation type="submission" date="2015-02" db="EMBL/GenBank/DDBJ databases">
        <title>Description and complete genome sequence of the first cultured representative of the subdivision 5 of the Verrucomicrobia phylum.</title>
        <authorList>
            <person name="Spring S."/>
            <person name="Bunk B."/>
            <person name="Sproer C."/>
            <person name="Klenk H.-P."/>
        </authorList>
    </citation>
    <scope>NUCLEOTIDE SEQUENCE [LARGE SCALE GENOMIC DNA]</scope>
    <source>
        <strain evidence="3">L21-Fru-AB</strain>
    </source>
</reference>
<dbReference type="SUPFAM" id="SSF51182">
    <property type="entry name" value="RmlC-like cupins"/>
    <property type="match status" value="1"/>
</dbReference>